<dbReference type="PANTHER" id="PTHR30069:SF40">
    <property type="entry name" value="TONB-DEPENDENT RECEPTOR NMB0964-RELATED"/>
    <property type="match status" value="1"/>
</dbReference>
<dbReference type="Pfam" id="PF00593">
    <property type="entry name" value="TonB_dep_Rec_b-barrel"/>
    <property type="match status" value="1"/>
</dbReference>
<evidence type="ECO:0000259" key="10">
    <source>
        <dbReference type="Pfam" id="PF07715"/>
    </source>
</evidence>
<dbReference type="PANTHER" id="PTHR30069">
    <property type="entry name" value="TONB-DEPENDENT OUTER MEMBRANE RECEPTOR"/>
    <property type="match status" value="1"/>
</dbReference>
<reference evidence="11 12" key="1">
    <citation type="submission" date="2023-03" db="EMBL/GenBank/DDBJ databases">
        <title>Genome sequencing of Aquirufa.</title>
        <authorList>
            <person name="Pitt A."/>
            <person name="Hahn M.W."/>
        </authorList>
    </citation>
    <scope>NUCLEOTIDE SEQUENCE [LARGE SCALE GENOMIC DNA]</scope>
    <source>
        <strain evidence="11 12">WAEICH-18A</strain>
    </source>
</reference>
<evidence type="ECO:0000256" key="8">
    <source>
        <dbReference type="RuleBase" id="RU003357"/>
    </source>
</evidence>
<evidence type="ECO:0000256" key="5">
    <source>
        <dbReference type="ARBA" id="ARBA00023077"/>
    </source>
</evidence>
<dbReference type="Gene3D" id="2.60.40.1120">
    <property type="entry name" value="Carboxypeptidase-like, regulatory domain"/>
    <property type="match status" value="1"/>
</dbReference>
<keyword evidence="6 8" id="KW-0472">Membrane</keyword>
<evidence type="ECO:0000313" key="12">
    <source>
        <dbReference type="Proteomes" id="UP001321344"/>
    </source>
</evidence>
<evidence type="ECO:0000256" key="1">
    <source>
        <dbReference type="ARBA" id="ARBA00004571"/>
    </source>
</evidence>
<organism evidence="11 12">
    <name type="scientific">Aquirufa aurantiipilula</name>
    <dbReference type="NCBI Taxonomy" id="2696561"/>
    <lineage>
        <taxon>Bacteria</taxon>
        <taxon>Pseudomonadati</taxon>
        <taxon>Bacteroidota</taxon>
        <taxon>Cytophagia</taxon>
        <taxon>Cytophagales</taxon>
        <taxon>Flectobacillaceae</taxon>
        <taxon>Aquirufa</taxon>
    </lineage>
</organism>
<comment type="caution">
    <text evidence="11">The sequence shown here is derived from an EMBL/GenBank/DDBJ whole genome shotgun (WGS) entry which is preliminary data.</text>
</comment>
<keyword evidence="11" id="KW-0675">Receptor</keyword>
<comment type="subcellular location">
    <subcellularLocation>
        <location evidence="1">Cell outer membrane</location>
        <topology evidence="1">Multi-pass membrane protein</topology>
    </subcellularLocation>
</comment>
<evidence type="ECO:0000256" key="2">
    <source>
        <dbReference type="ARBA" id="ARBA00022448"/>
    </source>
</evidence>
<sequence>MRMKLKSLVLFFFLLLLFHESYSQKNCFCTLQGKVSSIENREKIKGAYVYLKGTNFAVQTDSSGFFSIKKICPGSYTLVCEMSSYDPVEIKVNLTDQHEENIALHTHDEHLQEVVVSGKRNETSAQMRGSLSSEERKERDGLNLGEMLKGISGVQSLQTGSTISKPVIHGMHSSRVIILNQGVRQEGQNWGSEHAPEVDPFVSKNIQVIKGPAGLRYGGDAIGGIVMLEPNALPDTSGIKGELQSIYFTNGRQWVGSGSLEGGFVGAKGWGWRVQGTIKNGGNIHSANYYLANTGVQEQNFSGQIGYKSRQFGADLFYSRFHTVLGIFLGSHIGNVNDLERSIALSRPLEQFTPPEFIRNIDRPNQDVIHDLLKFKSFYQVSPNYALRFTLAHQTDERLELDVLRAGKNINTLSFQLSTWNGELLLDGANSSQLWKGQFGLTFSLQDNITSGNRVNSPTLITSLLPNYEQNNLGLFAIERMVKEKWELELGLRLDQKQIVTHRPIKNYSFIIDRDIKNFTGLSGSAGLKYHWTDNLESHFILARAFRAPGANELFSNGVHHGAAAYEIGQPNLKGETATNLSLNTQYNLEKWDFELGLYSNHIQDFIYLRPMVNDGQAVYVVTLRGIFPGFTYEQINARFNGLDGQISYHINPKISLQHKTSLVRAFNTKNQEYMVNIPADRFEYLIRYQFNHNKQYISAGLTQVSRQNRVEAGSDYVDPPAGYQLVQLNWGYQFNKLDVGIRITNALNESYRDYLNRFRYYTDDQGRNIQLRVAYKFS</sequence>
<gene>
    <name evidence="11" type="ORF">PQG43_01485</name>
</gene>
<comment type="similarity">
    <text evidence="8">Belongs to the TonB-dependent receptor family.</text>
</comment>
<dbReference type="InterPro" id="IPR012910">
    <property type="entry name" value="Plug_dom"/>
</dbReference>
<dbReference type="InterPro" id="IPR008969">
    <property type="entry name" value="CarboxyPept-like_regulatory"/>
</dbReference>
<evidence type="ECO:0000256" key="6">
    <source>
        <dbReference type="ARBA" id="ARBA00023136"/>
    </source>
</evidence>
<dbReference type="EMBL" id="JARJOW010000001">
    <property type="protein sequence ID" value="MDF5689527.1"/>
    <property type="molecule type" value="Genomic_DNA"/>
</dbReference>
<feature type="domain" description="TonB-dependent receptor-like beta-barrel" evidence="9">
    <location>
        <begin position="385"/>
        <end position="746"/>
    </location>
</feature>
<evidence type="ECO:0000256" key="4">
    <source>
        <dbReference type="ARBA" id="ARBA00022692"/>
    </source>
</evidence>
<keyword evidence="5 8" id="KW-0798">TonB box</keyword>
<evidence type="ECO:0000259" key="9">
    <source>
        <dbReference type="Pfam" id="PF00593"/>
    </source>
</evidence>
<accession>A0ABT6BGE9</accession>
<dbReference type="SUPFAM" id="SSF56935">
    <property type="entry name" value="Porins"/>
    <property type="match status" value="1"/>
</dbReference>
<dbReference type="InterPro" id="IPR037066">
    <property type="entry name" value="Plug_dom_sf"/>
</dbReference>
<dbReference type="Pfam" id="PF13715">
    <property type="entry name" value="CarbopepD_reg_2"/>
    <property type="match status" value="1"/>
</dbReference>
<evidence type="ECO:0000256" key="3">
    <source>
        <dbReference type="ARBA" id="ARBA00022452"/>
    </source>
</evidence>
<keyword evidence="3" id="KW-1134">Transmembrane beta strand</keyword>
<dbReference type="Proteomes" id="UP001321344">
    <property type="component" value="Unassembled WGS sequence"/>
</dbReference>
<dbReference type="SUPFAM" id="SSF49464">
    <property type="entry name" value="Carboxypeptidase regulatory domain-like"/>
    <property type="match status" value="1"/>
</dbReference>
<feature type="domain" description="TonB-dependent receptor plug" evidence="10">
    <location>
        <begin position="123"/>
        <end position="225"/>
    </location>
</feature>
<dbReference type="InterPro" id="IPR000531">
    <property type="entry name" value="Beta-barrel_TonB"/>
</dbReference>
<keyword evidence="12" id="KW-1185">Reference proteome</keyword>
<dbReference type="RefSeq" id="WP_276343473.1">
    <property type="nucleotide sequence ID" value="NZ_JARJOW010000001.1"/>
</dbReference>
<dbReference type="Gene3D" id="2.170.130.10">
    <property type="entry name" value="TonB-dependent receptor, plug domain"/>
    <property type="match status" value="1"/>
</dbReference>
<keyword evidence="2" id="KW-0813">Transport</keyword>
<keyword evidence="4" id="KW-0812">Transmembrane</keyword>
<dbReference type="Pfam" id="PF07715">
    <property type="entry name" value="Plug"/>
    <property type="match status" value="1"/>
</dbReference>
<name>A0ABT6BGE9_9BACT</name>
<dbReference type="InterPro" id="IPR039426">
    <property type="entry name" value="TonB-dep_rcpt-like"/>
</dbReference>
<keyword evidence="7" id="KW-0998">Cell outer membrane</keyword>
<dbReference type="Gene3D" id="2.40.170.20">
    <property type="entry name" value="TonB-dependent receptor, beta-barrel domain"/>
    <property type="match status" value="1"/>
</dbReference>
<protein>
    <submittedName>
        <fullName evidence="11">TonB-dependent receptor</fullName>
    </submittedName>
</protein>
<evidence type="ECO:0000256" key="7">
    <source>
        <dbReference type="ARBA" id="ARBA00023237"/>
    </source>
</evidence>
<evidence type="ECO:0000313" key="11">
    <source>
        <dbReference type="EMBL" id="MDF5689527.1"/>
    </source>
</evidence>
<dbReference type="InterPro" id="IPR036942">
    <property type="entry name" value="Beta-barrel_TonB_sf"/>
</dbReference>
<proteinExistence type="inferred from homology"/>